<dbReference type="OrthoDB" id="1447344at2"/>
<gene>
    <name evidence="1" type="ORF">BD847_0352</name>
</gene>
<dbReference type="RefSeq" id="WP_115886530.1">
    <property type="nucleotide sequence ID" value="NZ_QRDQ01000007.1"/>
</dbReference>
<reference evidence="1 2" key="1">
    <citation type="submission" date="2018-07" db="EMBL/GenBank/DDBJ databases">
        <title>Genomic Encyclopedia of Archaeal and Bacterial Type Strains, Phase II (KMG-II): from individual species to whole genera.</title>
        <authorList>
            <person name="Goeker M."/>
        </authorList>
    </citation>
    <scope>NUCLEOTIDE SEQUENCE [LARGE SCALE GENOMIC DNA]</scope>
    <source>
        <strain evidence="1 2">DSM 25795</strain>
    </source>
</reference>
<protein>
    <submittedName>
        <fullName evidence="1">Uncharacterized protein</fullName>
    </submittedName>
</protein>
<organism evidence="1 2">
    <name type="scientific">Flavobacterium cutihirudinis</name>
    <dbReference type="NCBI Taxonomy" id="1265740"/>
    <lineage>
        <taxon>Bacteria</taxon>
        <taxon>Pseudomonadati</taxon>
        <taxon>Bacteroidota</taxon>
        <taxon>Flavobacteriia</taxon>
        <taxon>Flavobacteriales</taxon>
        <taxon>Flavobacteriaceae</taxon>
        <taxon>Flavobacterium</taxon>
    </lineage>
</organism>
<accession>A0A3D9FZR7</accession>
<evidence type="ECO:0000313" key="2">
    <source>
        <dbReference type="Proteomes" id="UP000257004"/>
    </source>
</evidence>
<name>A0A3D9FZR7_9FLAO</name>
<dbReference type="EMBL" id="QRDQ01000007">
    <property type="protein sequence ID" value="RED26434.1"/>
    <property type="molecule type" value="Genomic_DNA"/>
</dbReference>
<sequence length="175" mass="20537">MKKLLKYFTFLLLVSCNQKIKENIDSSEKEVNKKIETEVIQEQYIENDTLLSKMESDLNELVKNPKFTIEKELVNNRHVENIIDTIKTFNFDKINIKSYKAVSEEWIFEAKILNSGFEFAKSIKIGIDKKSFEKILNTKLNSEIVKVGNLEQTSVFIFKFEKDSLKEIDYEGYVD</sequence>
<proteinExistence type="predicted"/>
<keyword evidence="2" id="KW-1185">Reference proteome</keyword>
<dbReference type="AlphaFoldDB" id="A0A3D9FZR7"/>
<comment type="caution">
    <text evidence="1">The sequence shown here is derived from an EMBL/GenBank/DDBJ whole genome shotgun (WGS) entry which is preliminary data.</text>
</comment>
<dbReference type="Proteomes" id="UP000257004">
    <property type="component" value="Unassembled WGS sequence"/>
</dbReference>
<evidence type="ECO:0000313" key="1">
    <source>
        <dbReference type="EMBL" id="RED26434.1"/>
    </source>
</evidence>